<name>A0A1I2KAP4_9CLOT</name>
<dbReference type="RefSeq" id="WP_341398299.1">
    <property type="nucleotide sequence ID" value="NZ_FOOE01000005.1"/>
</dbReference>
<organism evidence="1 2">
    <name type="scientific">Clostridium cadaveris</name>
    <dbReference type="NCBI Taxonomy" id="1529"/>
    <lineage>
        <taxon>Bacteria</taxon>
        <taxon>Bacillati</taxon>
        <taxon>Bacillota</taxon>
        <taxon>Clostridia</taxon>
        <taxon>Eubacteriales</taxon>
        <taxon>Clostridiaceae</taxon>
        <taxon>Clostridium</taxon>
    </lineage>
</organism>
<dbReference type="PANTHER" id="PTHR38471">
    <property type="entry name" value="FOUR HELIX BUNDLE PROTEIN"/>
    <property type="match status" value="1"/>
</dbReference>
<dbReference type="Proteomes" id="UP000182135">
    <property type="component" value="Unassembled WGS sequence"/>
</dbReference>
<sequence length="115" mass="13221">MIGPIVEQSIEFGVDIVEYYKWLVYEKKEFVLSKQILRSGTSIGANVHEGNFAVSRNDFIYRMQIALKEASETEYWLIILAKTGFLPQNFHSLKNKCTSLKKMLISTLNTAKNKN</sequence>
<dbReference type="InterPro" id="IPR012657">
    <property type="entry name" value="23S_rRNA-intervening_sequence"/>
</dbReference>
<dbReference type="PIRSF" id="PIRSF035652">
    <property type="entry name" value="CHP02436"/>
    <property type="match status" value="1"/>
</dbReference>
<keyword evidence="2" id="KW-1185">Reference proteome</keyword>
<gene>
    <name evidence="1" type="ORF">SAMN04487885_10528</name>
</gene>
<proteinExistence type="predicted"/>
<dbReference type="NCBIfam" id="TIGR02436">
    <property type="entry name" value="four helix bundle protein"/>
    <property type="match status" value="1"/>
</dbReference>
<dbReference type="SUPFAM" id="SSF158446">
    <property type="entry name" value="IVS-encoded protein-like"/>
    <property type="match status" value="1"/>
</dbReference>
<accession>A0A1I2KAP4</accession>
<evidence type="ECO:0000313" key="2">
    <source>
        <dbReference type="Proteomes" id="UP000182135"/>
    </source>
</evidence>
<reference evidence="1 2" key="1">
    <citation type="submission" date="2016-10" db="EMBL/GenBank/DDBJ databases">
        <authorList>
            <person name="de Groot N.N."/>
        </authorList>
    </citation>
    <scope>NUCLEOTIDE SEQUENCE [LARGE SCALE GENOMIC DNA]</scope>
    <source>
        <strain evidence="1 2">NLAE-zl-G419</strain>
    </source>
</reference>
<dbReference type="AlphaFoldDB" id="A0A1I2KAP4"/>
<evidence type="ECO:0000313" key="1">
    <source>
        <dbReference type="EMBL" id="SFF64034.1"/>
    </source>
</evidence>
<dbReference type="InterPro" id="IPR036583">
    <property type="entry name" value="23S_rRNA_IVS_sf"/>
</dbReference>
<dbReference type="PANTHER" id="PTHR38471:SF2">
    <property type="entry name" value="FOUR HELIX BUNDLE PROTEIN"/>
    <property type="match status" value="1"/>
</dbReference>
<protein>
    <submittedName>
        <fullName evidence="1">Four helix bundle protein</fullName>
    </submittedName>
</protein>
<dbReference type="eggNOG" id="ENOG5032RWC">
    <property type="taxonomic scope" value="Bacteria"/>
</dbReference>
<dbReference type="Gene3D" id="1.20.1440.60">
    <property type="entry name" value="23S rRNA-intervening sequence"/>
    <property type="match status" value="1"/>
</dbReference>
<dbReference type="Pfam" id="PF05635">
    <property type="entry name" value="23S_rRNA_IVP"/>
    <property type="match status" value="1"/>
</dbReference>
<dbReference type="EMBL" id="FOOE01000005">
    <property type="protein sequence ID" value="SFF64034.1"/>
    <property type="molecule type" value="Genomic_DNA"/>
</dbReference>